<keyword evidence="2" id="KW-1185">Reference proteome</keyword>
<sequence>MIKKVKPVVMTRLAKSKEGLEISNLFFFVFKKTKYIYNKEKNECSFSLREVST</sequence>
<dbReference type="Proteomes" id="UP000018949">
    <property type="component" value="Unassembled WGS sequence"/>
</dbReference>
<protein>
    <submittedName>
        <fullName evidence="1">Uncharacterized protein</fullName>
    </submittedName>
</protein>
<evidence type="ECO:0000313" key="2">
    <source>
        <dbReference type="Proteomes" id="UP000018949"/>
    </source>
</evidence>
<organism evidence="1 2">
    <name type="scientific">Mesobacillus boroniphilus JCM 21738</name>
    <dbReference type="NCBI Taxonomy" id="1294265"/>
    <lineage>
        <taxon>Bacteria</taxon>
        <taxon>Bacillati</taxon>
        <taxon>Bacillota</taxon>
        <taxon>Bacilli</taxon>
        <taxon>Bacillales</taxon>
        <taxon>Bacillaceae</taxon>
        <taxon>Mesobacillus</taxon>
    </lineage>
</organism>
<dbReference type="EMBL" id="BAUW01000144">
    <property type="protein sequence ID" value="GAE48238.1"/>
    <property type="molecule type" value="Genomic_DNA"/>
</dbReference>
<reference evidence="1 2" key="1">
    <citation type="submission" date="2013-12" db="EMBL/GenBank/DDBJ databases">
        <title>NBRP : Genome information of microbial organism related human and environment.</title>
        <authorList>
            <person name="Hattori M."/>
            <person name="Oshima K."/>
            <person name="Inaba H."/>
            <person name="Suda W."/>
            <person name="Sakamoto M."/>
            <person name="Iino T."/>
            <person name="Kitahara M."/>
            <person name="Oshida Y."/>
            <person name="Iida T."/>
            <person name="Kudo T."/>
            <person name="Itoh T."/>
            <person name="Ahmed I."/>
            <person name="Ohkuma M."/>
        </authorList>
    </citation>
    <scope>NUCLEOTIDE SEQUENCE [LARGE SCALE GENOMIC DNA]</scope>
    <source>
        <strain evidence="1 2">JCM 21738</strain>
    </source>
</reference>
<accession>W4RWI0</accession>
<comment type="caution">
    <text evidence="1">The sequence shown here is derived from an EMBL/GenBank/DDBJ whole genome shotgun (WGS) entry which is preliminary data.</text>
</comment>
<gene>
    <name evidence="1" type="ORF">JCM21738_5326</name>
</gene>
<proteinExistence type="predicted"/>
<name>W4RWI0_9BACI</name>
<evidence type="ECO:0000313" key="1">
    <source>
        <dbReference type="EMBL" id="GAE48238.1"/>
    </source>
</evidence>
<dbReference type="AlphaFoldDB" id="W4RWI0"/>